<keyword evidence="3" id="KW-1185">Reference proteome</keyword>
<comment type="caution">
    <text evidence="2">The sequence shown here is derived from an EMBL/GenBank/DDBJ whole genome shotgun (WGS) entry which is preliminary data.</text>
</comment>
<proteinExistence type="predicted"/>
<name>A0ABP5AZA2_9ACTN</name>
<sequence length="153" mass="16658">MTHDIPADRPADDDRPAPHRPSIRTQADLEATWRRLMEPLGFSRHSLWLMLLDADGRPVPKLVEIDDAHRAPGEEDLDGFAHFVLDLVTDLVPGGRLAALRSRPGVGGPDADDLGWARVLVGACRRVGVATEVVHLATDVDLLPLPYDVLAVA</sequence>
<gene>
    <name evidence="2" type="ORF">GCM10009737_30510</name>
</gene>
<feature type="region of interest" description="Disordered" evidence="1">
    <location>
        <begin position="1"/>
        <end position="26"/>
    </location>
</feature>
<evidence type="ECO:0000313" key="3">
    <source>
        <dbReference type="Proteomes" id="UP001501612"/>
    </source>
</evidence>
<protein>
    <submittedName>
        <fullName evidence="2">Uncharacterized protein</fullName>
    </submittedName>
</protein>
<dbReference type="EMBL" id="BAAAMY010000007">
    <property type="protein sequence ID" value="GAA1926548.1"/>
    <property type="molecule type" value="Genomic_DNA"/>
</dbReference>
<dbReference type="RefSeq" id="WP_344008444.1">
    <property type="nucleotide sequence ID" value="NZ_BAAAMY010000007.1"/>
</dbReference>
<evidence type="ECO:0000313" key="2">
    <source>
        <dbReference type="EMBL" id="GAA1926548.1"/>
    </source>
</evidence>
<evidence type="ECO:0000256" key="1">
    <source>
        <dbReference type="SAM" id="MobiDB-lite"/>
    </source>
</evidence>
<reference evidence="3" key="1">
    <citation type="journal article" date="2019" name="Int. J. Syst. Evol. Microbiol.">
        <title>The Global Catalogue of Microorganisms (GCM) 10K type strain sequencing project: providing services to taxonomists for standard genome sequencing and annotation.</title>
        <authorList>
            <consortium name="The Broad Institute Genomics Platform"/>
            <consortium name="The Broad Institute Genome Sequencing Center for Infectious Disease"/>
            <person name="Wu L."/>
            <person name="Ma J."/>
        </authorList>
    </citation>
    <scope>NUCLEOTIDE SEQUENCE [LARGE SCALE GENOMIC DNA]</scope>
    <source>
        <strain evidence="3">JCM 14046</strain>
    </source>
</reference>
<organism evidence="2 3">
    <name type="scientific">Nocardioides lentus</name>
    <dbReference type="NCBI Taxonomy" id="338077"/>
    <lineage>
        <taxon>Bacteria</taxon>
        <taxon>Bacillati</taxon>
        <taxon>Actinomycetota</taxon>
        <taxon>Actinomycetes</taxon>
        <taxon>Propionibacteriales</taxon>
        <taxon>Nocardioidaceae</taxon>
        <taxon>Nocardioides</taxon>
    </lineage>
</organism>
<feature type="compositionally biased region" description="Basic and acidic residues" evidence="1">
    <location>
        <begin position="1"/>
        <end position="17"/>
    </location>
</feature>
<dbReference type="Proteomes" id="UP001501612">
    <property type="component" value="Unassembled WGS sequence"/>
</dbReference>
<accession>A0ABP5AZA2</accession>